<dbReference type="PANTHER" id="PTHR48080:SF2">
    <property type="entry name" value="D-GALACTONATE DEHYDRATASE"/>
    <property type="match status" value="1"/>
</dbReference>
<keyword evidence="1" id="KW-0456">Lyase</keyword>
<dbReference type="InterPro" id="IPR029017">
    <property type="entry name" value="Enolase-like_N"/>
</dbReference>
<gene>
    <name evidence="3" type="ORF">METZ01_LOCUS344753</name>
</gene>
<sequence>MKITDIKTFIMQGGNRNWVFCKVETDEGIHGWGEGTLELHEEAVEAGIKTLALNLIGRDPTEIEKNWQIMYRHGFWRG</sequence>
<feature type="domain" description="Mandelate racemase/muconate lactonizing enzyme N-terminal" evidence="2">
    <location>
        <begin position="14"/>
        <end position="76"/>
    </location>
</feature>
<name>A0A382R2B1_9ZZZZ</name>
<feature type="non-terminal residue" evidence="3">
    <location>
        <position position="78"/>
    </location>
</feature>
<dbReference type="PANTHER" id="PTHR48080">
    <property type="entry name" value="D-GALACTONATE DEHYDRATASE-RELATED"/>
    <property type="match status" value="1"/>
</dbReference>
<evidence type="ECO:0000256" key="1">
    <source>
        <dbReference type="ARBA" id="ARBA00023239"/>
    </source>
</evidence>
<dbReference type="AlphaFoldDB" id="A0A382R2B1"/>
<dbReference type="InterPro" id="IPR013341">
    <property type="entry name" value="Mandelate_racemase_N_dom"/>
</dbReference>
<protein>
    <recommendedName>
        <fullName evidence="2">Mandelate racemase/muconate lactonizing enzyme N-terminal domain-containing protein</fullName>
    </recommendedName>
</protein>
<dbReference type="Gene3D" id="3.30.390.10">
    <property type="entry name" value="Enolase-like, N-terminal domain"/>
    <property type="match status" value="1"/>
</dbReference>
<evidence type="ECO:0000313" key="3">
    <source>
        <dbReference type="EMBL" id="SVC91899.1"/>
    </source>
</evidence>
<proteinExistence type="predicted"/>
<organism evidence="3">
    <name type="scientific">marine metagenome</name>
    <dbReference type="NCBI Taxonomy" id="408172"/>
    <lineage>
        <taxon>unclassified sequences</taxon>
        <taxon>metagenomes</taxon>
        <taxon>ecological metagenomes</taxon>
    </lineage>
</organism>
<dbReference type="SUPFAM" id="SSF54826">
    <property type="entry name" value="Enolase N-terminal domain-like"/>
    <property type="match status" value="1"/>
</dbReference>
<dbReference type="Pfam" id="PF02746">
    <property type="entry name" value="MR_MLE_N"/>
    <property type="match status" value="1"/>
</dbReference>
<dbReference type="InterPro" id="IPR034593">
    <property type="entry name" value="DgoD-like"/>
</dbReference>
<dbReference type="EMBL" id="UINC01118640">
    <property type="protein sequence ID" value="SVC91899.1"/>
    <property type="molecule type" value="Genomic_DNA"/>
</dbReference>
<evidence type="ECO:0000259" key="2">
    <source>
        <dbReference type="Pfam" id="PF02746"/>
    </source>
</evidence>
<accession>A0A382R2B1</accession>
<dbReference type="GO" id="GO:0016829">
    <property type="term" value="F:lyase activity"/>
    <property type="evidence" value="ECO:0007669"/>
    <property type="project" value="UniProtKB-KW"/>
</dbReference>
<reference evidence="3" key="1">
    <citation type="submission" date="2018-05" db="EMBL/GenBank/DDBJ databases">
        <authorList>
            <person name="Lanie J.A."/>
            <person name="Ng W.-L."/>
            <person name="Kazmierczak K.M."/>
            <person name="Andrzejewski T.M."/>
            <person name="Davidsen T.M."/>
            <person name="Wayne K.J."/>
            <person name="Tettelin H."/>
            <person name="Glass J.I."/>
            <person name="Rusch D."/>
            <person name="Podicherti R."/>
            <person name="Tsui H.-C.T."/>
            <person name="Winkler M.E."/>
        </authorList>
    </citation>
    <scope>NUCLEOTIDE SEQUENCE</scope>
</reference>